<evidence type="ECO:0000256" key="3">
    <source>
        <dbReference type="ARBA" id="ARBA00022677"/>
    </source>
</evidence>
<protein>
    <recommendedName>
        <fullName evidence="7">Lipid droplet-associated serine hydrolase</fullName>
    </recommendedName>
</protein>
<dbReference type="RefSeq" id="XP_004363522.1">
    <property type="nucleotide sequence ID" value="XM_004363465.2"/>
</dbReference>
<organism evidence="5 6">
    <name type="scientific">Capsaspora owczarzaki (strain ATCC 30864)</name>
    <dbReference type="NCBI Taxonomy" id="595528"/>
    <lineage>
        <taxon>Eukaryota</taxon>
        <taxon>Filasterea</taxon>
        <taxon>Capsaspora</taxon>
    </lineage>
</organism>
<evidence type="ECO:0008006" key="7">
    <source>
        <dbReference type="Google" id="ProtNLM"/>
    </source>
</evidence>
<dbReference type="GO" id="GO:0005811">
    <property type="term" value="C:lipid droplet"/>
    <property type="evidence" value="ECO:0007669"/>
    <property type="project" value="UniProtKB-SubCell"/>
</dbReference>
<dbReference type="InterPro" id="IPR029058">
    <property type="entry name" value="AB_hydrolase_fold"/>
</dbReference>
<dbReference type="OrthoDB" id="448051at2759"/>
<dbReference type="PANTHER" id="PTHR13390:SF0">
    <property type="entry name" value="LIPID DROPLET-ASSOCIATED HYDROLASE"/>
    <property type="match status" value="1"/>
</dbReference>
<sequence length="452" mass="49619">MQFELALVLAVTAMSWLVVRLVRWSVGHAASVPARRPASATRHRSAFVDALSSGDEGEGDAIPTAAAAAALRVREVEHARHHDLCAHGDRTHQGDCVDGHKRPIPRDYSRLLMSLGGVETEVLHFAAADLSSAITTATAAAATTTAQKPSSRAASSRKQHSKTIAVMIPGNPGVAEFYLPYMRHLWTASEHSVDVVAISHAGHSIASANNGRLFSLEEQIAHKVDFVRALLRNGGVNNLDKSNSEPDNVQLVLMGHSVGAHICLKVLQRLSAQERTRVSLTTLLFPTIQYIGKTPNAARIGPLTKIRPVLAHIVGLVDIFVHSAIRQTLVRMFMGHGEEVEILHAVRNLICRSTISNVLYMAAHEFEEIGDWDSRVIQANLDKLVFYYGRTDGWVPLSHFDRTRETFPAARAILCERQLKHAFVLEGGSEQMAELVYDWIRSSNGASSKKWQ</sequence>
<dbReference type="eggNOG" id="KOG3975">
    <property type="taxonomic scope" value="Eukaryota"/>
</dbReference>
<reference evidence="6" key="1">
    <citation type="submission" date="2011-02" db="EMBL/GenBank/DDBJ databases">
        <title>The Genome Sequence of Capsaspora owczarzaki ATCC 30864.</title>
        <authorList>
            <person name="Russ C."/>
            <person name="Cuomo C."/>
            <person name="Burger G."/>
            <person name="Gray M.W."/>
            <person name="Holland P.W.H."/>
            <person name="King N."/>
            <person name="Lang F.B.F."/>
            <person name="Roger A.J."/>
            <person name="Ruiz-Trillo I."/>
            <person name="Young S.K."/>
            <person name="Zeng Q."/>
            <person name="Gargeya S."/>
            <person name="Alvarado L."/>
            <person name="Berlin A."/>
            <person name="Chapman S.B."/>
            <person name="Chen Z."/>
            <person name="Freedman E."/>
            <person name="Gellesch M."/>
            <person name="Goldberg J."/>
            <person name="Griggs A."/>
            <person name="Gujja S."/>
            <person name="Heilman E."/>
            <person name="Heiman D."/>
            <person name="Howarth C."/>
            <person name="Mehta T."/>
            <person name="Neiman D."/>
            <person name="Pearson M."/>
            <person name="Roberts A."/>
            <person name="Saif S."/>
            <person name="Shea T."/>
            <person name="Shenoy N."/>
            <person name="Sisk P."/>
            <person name="Stolte C."/>
            <person name="Sykes S."/>
            <person name="White J."/>
            <person name="Yandava C."/>
            <person name="Haas B."/>
            <person name="Nusbaum C."/>
            <person name="Birren B."/>
        </authorList>
    </citation>
    <scope>NUCLEOTIDE SEQUENCE</scope>
    <source>
        <strain evidence="6">ATCC 30864</strain>
    </source>
</reference>
<dbReference type="GO" id="GO:0016298">
    <property type="term" value="F:lipase activity"/>
    <property type="evidence" value="ECO:0007669"/>
    <property type="project" value="InterPro"/>
</dbReference>
<dbReference type="GO" id="GO:0019915">
    <property type="term" value="P:lipid storage"/>
    <property type="evidence" value="ECO:0007669"/>
    <property type="project" value="InterPro"/>
</dbReference>
<dbReference type="PANTHER" id="PTHR13390">
    <property type="entry name" value="LIPASE"/>
    <property type="match status" value="1"/>
</dbReference>
<dbReference type="InterPro" id="IPR019363">
    <property type="entry name" value="LDAH"/>
</dbReference>
<evidence type="ECO:0000313" key="6">
    <source>
        <dbReference type="Proteomes" id="UP000008743"/>
    </source>
</evidence>
<keyword evidence="6" id="KW-1185">Reference proteome</keyword>
<proteinExistence type="inferred from homology"/>
<dbReference type="AlphaFoldDB" id="A0A0D2VQH0"/>
<dbReference type="Proteomes" id="UP000008743">
    <property type="component" value="Unassembled WGS sequence"/>
</dbReference>
<evidence type="ECO:0000256" key="2">
    <source>
        <dbReference type="ARBA" id="ARBA00008300"/>
    </source>
</evidence>
<dbReference type="Pfam" id="PF10230">
    <property type="entry name" value="LIDHydrolase"/>
    <property type="match status" value="1"/>
</dbReference>
<accession>A0A0D2VQH0</accession>
<dbReference type="Gene3D" id="3.40.50.1820">
    <property type="entry name" value="alpha/beta hydrolase"/>
    <property type="match status" value="1"/>
</dbReference>
<name>A0A0D2VQH0_CAPO3</name>
<dbReference type="OMA" id="ANFATYL"/>
<keyword evidence="4" id="KW-0378">Hydrolase</keyword>
<comment type="subcellular location">
    <subcellularLocation>
        <location evidence="1">Lipid droplet</location>
    </subcellularLocation>
</comment>
<evidence type="ECO:0000256" key="1">
    <source>
        <dbReference type="ARBA" id="ARBA00004502"/>
    </source>
</evidence>
<dbReference type="EMBL" id="KE346364">
    <property type="protein sequence ID" value="KJE92912.1"/>
    <property type="molecule type" value="Genomic_DNA"/>
</dbReference>
<keyword evidence="3" id="KW-0551">Lipid droplet</keyword>
<evidence type="ECO:0000256" key="4">
    <source>
        <dbReference type="ARBA" id="ARBA00022801"/>
    </source>
</evidence>
<dbReference type="SUPFAM" id="SSF53474">
    <property type="entry name" value="alpha/beta-Hydrolases"/>
    <property type="match status" value="1"/>
</dbReference>
<dbReference type="PhylomeDB" id="A0A0D2VQH0"/>
<dbReference type="InParanoid" id="A0A0D2VQH0"/>
<evidence type="ECO:0000313" key="5">
    <source>
        <dbReference type="EMBL" id="KJE92912.1"/>
    </source>
</evidence>
<gene>
    <name evidence="5" type="ORF">CAOG_003794</name>
</gene>
<comment type="similarity">
    <text evidence="2">Belongs to the AB hydrolase superfamily. LDAH family.</text>
</comment>